<keyword evidence="3" id="KW-0378">Hydrolase</keyword>
<dbReference type="PATRIC" id="fig|86662.25.peg.5460"/>
<protein>
    <submittedName>
        <fullName evidence="3">D-alanyl-D-alanine carboxypeptidase</fullName>
    </submittedName>
</protein>
<dbReference type="Pfam" id="PF13354">
    <property type="entry name" value="Beta-lactamase2"/>
    <property type="match status" value="1"/>
</dbReference>
<dbReference type="GO" id="GO:0008800">
    <property type="term" value="F:beta-lactamase activity"/>
    <property type="evidence" value="ECO:0007669"/>
    <property type="project" value="InterPro"/>
</dbReference>
<evidence type="ECO:0000256" key="1">
    <source>
        <dbReference type="SAM" id="Phobius"/>
    </source>
</evidence>
<dbReference type="PANTHER" id="PTHR35333">
    <property type="entry name" value="BETA-LACTAMASE"/>
    <property type="match status" value="1"/>
</dbReference>
<dbReference type="GO" id="GO:0046677">
    <property type="term" value="P:response to antibiotic"/>
    <property type="evidence" value="ECO:0007669"/>
    <property type="project" value="InterPro"/>
</dbReference>
<dbReference type="Gene3D" id="3.40.710.10">
    <property type="entry name" value="DD-peptidase/beta-lactamase superfamily"/>
    <property type="match status" value="1"/>
</dbReference>
<dbReference type="SUPFAM" id="SSF56601">
    <property type="entry name" value="beta-lactamase/transpeptidase-like"/>
    <property type="match status" value="1"/>
</dbReference>
<dbReference type="InterPro" id="IPR012338">
    <property type="entry name" value="Beta-lactam/transpept-like"/>
</dbReference>
<accession>A0A1E8AZJ9</accession>
<dbReference type="Proteomes" id="UP000175706">
    <property type="component" value="Unassembled WGS sequence"/>
</dbReference>
<dbReference type="GO" id="GO:0004180">
    <property type="term" value="F:carboxypeptidase activity"/>
    <property type="evidence" value="ECO:0007669"/>
    <property type="project" value="UniProtKB-KW"/>
</dbReference>
<reference evidence="3 4" key="1">
    <citation type="submission" date="2016-05" db="EMBL/GenBank/DDBJ databases">
        <title>Bacillus thuringiensis and Bacillus weihenstephanensis as novel biocontrol agents of wilt causing Verticillium species.</title>
        <authorList>
            <person name="Hollensteiner J."/>
            <person name="Wemheuer F."/>
            <person name="Harting R."/>
            <person name="Kolarzyk A."/>
            <person name="Diaz-Valerio S."/>
            <person name="Poehlein A."/>
            <person name="Brzuszkiewicz E."/>
            <person name="Nesemann K."/>
            <person name="Braus-Stromeyer S."/>
            <person name="Braus G."/>
            <person name="Daniel R."/>
            <person name="Liesegang H."/>
        </authorList>
    </citation>
    <scope>NUCLEOTIDE SEQUENCE [LARGE SCALE GENOMIC DNA]</scope>
    <source>
        <strain evidence="3 4">GOE8</strain>
    </source>
</reference>
<keyword evidence="1" id="KW-1133">Transmembrane helix</keyword>
<evidence type="ECO:0000259" key="2">
    <source>
        <dbReference type="Pfam" id="PF13354"/>
    </source>
</evidence>
<dbReference type="AlphaFoldDB" id="A0A1E8AZJ9"/>
<dbReference type="GO" id="GO:0030655">
    <property type="term" value="P:beta-lactam antibiotic catabolic process"/>
    <property type="evidence" value="ECO:0007669"/>
    <property type="project" value="InterPro"/>
</dbReference>
<keyword evidence="3" id="KW-0121">Carboxypeptidase</keyword>
<keyword evidence="1" id="KW-0812">Transmembrane</keyword>
<dbReference type="EMBL" id="LXLT01000068">
    <property type="protein sequence ID" value="OFD71582.1"/>
    <property type="molecule type" value="Genomic_DNA"/>
</dbReference>
<feature type="domain" description="Beta-lactamase class A catalytic" evidence="2">
    <location>
        <begin position="59"/>
        <end position="176"/>
    </location>
</feature>
<sequence length="367" mass="42235">MFINVLLGIVVICIVVFVIVFMLARKDMNKTDPQYILSYIKDNAQKNTCALIIKKNGEILCSINEDKRLPLASMVKLIIAIEFAKQSANGIINENEYISLSELKKYYIKNTDGGAHPKWEQDMIQNNQIKNDCVTLQNIAKGMLQYSSNANTEYLMNILGIENINQNIKELGLQQHEEVYPFVSALYIPGFLQEKFNLSKKELVKHLNNLSQEEYKKYAFKINELIKNEQQLPNLNMFSLDLQKNWSNRLTSAAASDYISLLEKINSKNYYDELVHQKLDKILETVIENEHNKKLFLHAGQKGGSTAFVLTNGLYATNKKGDSFEIVFMANELNRIDALKLRKNLNEFNLKTLKNEEFRGKIKMELS</sequence>
<dbReference type="InterPro" id="IPR000871">
    <property type="entry name" value="Beta-lactam_class-A"/>
</dbReference>
<dbReference type="RefSeq" id="WP_070143035.1">
    <property type="nucleotide sequence ID" value="NZ_LXLT01000068.1"/>
</dbReference>
<keyword evidence="1" id="KW-0472">Membrane</keyword>
<dbReference type="InterPro" id="IPR045155">
    <property type="entry name" value="Beta-lactam_cat"/>
</dbReference>
<keyword evidence="3" id="KW-0645">Protease</keyword>
<evidence type="ECO:0000313" key="4">
    <source>
        <dbReference type="Proteomes" id="UP000175706"/>
    </source>
</evidence>
<dbReference type="PANTHER" id="PTHR35333:SF3">
    <property type="entry name" value="BETA-LACTAMASE-TYPE TRANSPEPTIDASE FOLD CONTAINING PROTEIN"/>
    <property type="match status" value="1"/>
</dbReference>
<gene>
    <name evidence="3" type="ORF">BWGOE8_53260</name>
</gene>
<evidence type="ECO:0000313" key="3">
    <source>
        <dbReference type="EMBL" id="OFD71582.1"/>
    </source>
</evidence>
<name>A0A1E8AZJ9_BACMY</name>
<proteinExistence type="predicted"/>
<organism evidence="3 4">
    <name type="scientific">Bacillus mycoides</name>
    <dbReference type="NCBI Taxonomy" id="1405"/>
    <lineage>
        <taxon>Bacteria</taxon>
        <taxon>Bacillati</taxon>
        <taxon>Bacillota</taxon>
        <taxon>Bacilli</taxon>
        <taxon>Bacillales</taxon>
        <taxon>Bacillaceae</taxon>
        <taxon>Bacillus</taxon>
        <taxon>Bacillus cereus group</taxon>
    </lineage>
</organism>
<feature type="transmembrane region" description="Helical" evidence="1">
    <location>
        <begin position="6"/>
        <end position="24"/>
    </location>
</feature>
<comment type="caution">
    <text evidence="3">The sequence shown here is derived from an EMBL/GenBank/DDBJ whole genome shotgun (WGS) entry which is preliminary data.</text>
</comment>